<dbReference type="GO" id="GO:0016020">
    <property type="term" value="C:membrane"/>
    <property type="evidence" value="ECO:0007669"/>
    <property type="project" value="TreeGrafter"/>
</dbReference>
<accession>A0A4S4FIW5</accession>
<dbReference type="AlphaFoldDB" id="A0A4S4FIW5"/>
<reference evidence="4 5" key="1">
    <citation type="submission" date="2019-04" db="EMBL/GenBank/DDBJ databases">
        <authorList>
            <person name="Jiang L."/>
        </authorList>
    </citation>
    <scope>NUCLEOTIDE SEQUENCE [LARGE SCALE GENOMIC DNA]</scope>
    <source>
        <strain evidence="4 5">YIM 131853</strain>
    </source>
</reference>
<evidence type="ECO:0000256" key="1">
    <source>
        <dbReference type="SAM" id="MobiDB-lite"/>
    </source>
</evidence>
<evidence type="ECO:0000259" key="2">
    <source>
        <dbReference type="Pfam" id="PF00561"/>
    </source>
</evidence>
<dbReference type="Gene3D" id="3.40.50.1820">
    <property type="entry name" value="alpha/beta hydrolase"/>
    <property type="match status" value="1"/>
</dbReference>
<feature type="domain" description="Peptidase S33 tripeptidyl aminopeptidase-like C-terminal" evidence="3">
    <location>
        <begin position="267"/>
        <end position="326"/>
    </location>
</feature>
<dbReference type="PRINTS" id="PR00111">
    <property type="entry name" value="ABHYDROLASE"/>
</dbReference>
<sequence length="329" mass="36377">MDERRRPPHEGRPGDRGGAEERPGSALRDRKQVRGEAVPPGGDRTRRRRLRQGGRLPRLDRAAGAASAHRRRHGVSPARTSQRRRALRDELLTYRATATTTATSVADGPTFVLLHGVGLSHREYSRLARVLRETGPVIAFDLPGFGPSRRPLRDVSIEENARRVAQALDARNVRSSVVVGHSMGAQFAVELAATRPDLVSHLVLIGPVVDPAHPTLRGQARALLRDWPLEPPLTQLMAGFDYARSGVRWFLAQSIVMRDFPTHVRIHAVEQPLLVLRGAHDPIAKPPWVDWLARQVRLGEVVTVEGHRHNVVHSGAEEVASAILRFVAP</sequence>
<dbReference type="InterPro" id="IPR013595">
    <property type="entry name" value="Pept_S33_TAP-like_C"/>
</dbReference>
<evidence type="ECO:0000259" key="3">
    <source>
        <dbReference type="Pfam" id="PF08386"/>
    </source>
</evidence>
<dbReference type="EMBL" id="SSSM01000005">
    <property type="protein sequence ID" value="THG30028.1"/>
    <property type="molecule type" value="Genomic_DNA"/>
</dbReference>
<dbReference type="PANTHER" id="PTHR43798:SF5">
    <property type="entry name" value="MONOACYLGLYCEROL LIPASE ABHD6"/>
    <property type="match status" value="1"/>
</dbReference>
<protein>
    <submittedName>
        <fullName evidence="4">Alpha/beta hydrolase</fullName>
    </submittedName>
</protein>
<dbReference type="GO" id="GO:0046464">
    <property type="term" value="P:acylglycerol catabolic process"/>
    <property type="evidence" value="ECO:0007669"/>
    <property type="project" value="TreeGrafter"/>
</dbReference>
<dbReference type="Proteomes" id="UP000309133">
    <property type="component" value="Unassembled WGS sequence"/>
</dbReference>
<evidence type="ECO:0000313" key="4">
    <source>
        <dbReference type="EMBL" id="THG30028.1"/>
    </source>
</evidence>
<dbReference type="InterPro" id="IPR000073">
    <property type="entry name" value="AB_hydrolase_1"/>
</dbReference>
<comment type="caution">
    <text evidence="4">The sequence shown here is derived from an EMBL/GenBank/DDBJ whole genome shotgun (WGS) entry which is preliminary data.</text>
</comment>
<proteinExistence type="predicted"/>
<feature type="compositionally biased region" description="Basic and acidic residues" evidence="1">
    <location>
        <begin position="1"/>
        <end position="34"/>
    </location>
</feature>
<keyword evidence="5" id="KW-1185">Reference proteome</keyword>
<evidence type="ECO:0000313" key="5">
    <source>
        <dbReference type="Proteomes" id="UP000309133"/>
    </source>
</evidence>
<organism evidence="4 5">
    <name type="scientific">Naasia lichenicola</name>
    <dbReference type="NCBI Taxonomy" id="2565933"/>
    <lineage>
        <taxon>Bacteria</taxon>
        <taxon>Bacillati</taxon>
        <taxon>Actinomycetota</taxon>
        <taxon>Actinomycetes</taxon>
        <taxon>Micrococcales</taxon>
        <taxon>Microbacteriaceae</taxon>
        <taxon>Naasia</taxon>
    </lineage>
</organism>
<dbReference type="PANTHER" id="PTHR43798">
    <property type="entry name" value="MONOACYLGLYCEROL LIPASE"/>
    <property type="match status" value="1"/>
</dbReference>
<dbReference type="InterPro" id="IPR050266">
    <property type="entry name" value="AB_hydrolase_sf"/>
</dbReference>
<feature type="domain" description="AB hydrolase-1" evidence="2">
    <location>
        <begin position="109"/>
        <end position="217"/>
    </location>
</feature>
<dbReference type="Pfam" id="PF00561">
    <property type="entry name" value="Abhydrolase_1"/>
    <property type="match status" value="1"/>
</dbReference>
<keyword evidence="4" id="KW-0378">Hydrolase</keyword>
<feature type="region of interest" description="Disordered" evidence="1">
    <location>
        <begin position="1"/>
        <end position="85"/>
    </location>
</feature>
<dbReference type="SUPFAM" id="SSF53474">
    <property type="entry name" value="alpha/beta-Hydrolases"/>
    <property type="match status" value="1"/>
</dbReference>
<name>A0A4S4FIW5_9MICO</name>
<gene>
    <name evidence="4" type="ORF">E6C64_15430</name>
</gene>
<dbReference type="GO" id="GO:0047372">
    <property type="term" value="F:monoacylglycerol lipase activity"/>
    <property type="evidence" value="ECO:0007669"/>
    <property type="project" value="TreeGrafter"/>
</dbReference>
<dbReference type="InterPro" id="IPR029058">
    <property type="entry name" value="AB_hydrolase_fold"/>
</dbReference>
<dbReference type="Pfam" id="PF08386">
    <property type="entry name" value="Abhydrolase_4"/>
    <property type="match status" value="1"/>
</dbReference>